<reference evidence="2" key="1">
    <citation type="submission" date="2013-09" db="EMBL/GenBank/DDBJ databases">
        <title>Corchorus olitorius genome sequencing.</title>
        <authorList>
            <person name="Alam M."/>
            <person name="Haque M.S."/>
            <person name="Islam M.S."/>
            <person name="Emdad E.M."/>
            <person name="Islam M.M."/>
            <person name="Ahmed B."/>
            <person name="Halim A."/>
            <person name="Hossen Q.M.M."/>
            <person name="Hossain M.Z."/>
            <person name="Ahmed R."/>
            <person name="Khan M.M."/>
            <person name="Islam R."/>
            <person name="Rashid M.M."/>
            <person name="Khan S.A."/>
            <person name="Rahman M.S."/>
            <person name="Alam M."/>
            <person name="Yahiya A.S."/>
            <person name="Khan M.S."/>
            <person name="Azam M.S."/>
            <person name="Haque T."/>
            <person name="Lashkar M.Z.H."/>
            <person name="Akhand A.I."/>
            <person name="Morshed G."/>
            <person name="Roy S."/>
            <person name="Uddin K.S."/>
            <person name="Rabeya T."/>
            <person name="Hossain A.S."/>
            <person name="Chowdhury A."/>
            <person name="Snigdha A.R."/>
            <person name="Mortoza M.S."/>
            <person name="Matin S.A."/>
            <person name="Hoque S.M.E."/>
            <person name="Islam M.K."/>
            <person name="Roy D.K."/>
            <person name="Haider R."/>
            <person name="Moosa M.M."/>
            <person name="Elias S.M."/>
            <person name="Hasan A.M."/>
            <person name="Jahan S."/>
            <person name="Shafiuddin M."/>
            <person name="Mahmood N."/>
            <person name="Shommy N.S."/>
        </authorList>
    </citation>
    <scope>NUCLEOTIDE SEQUENCE [LARGE SCALE GENOMIC DNA]</scope>
    <source>
        <strain evidence="2">cv. O-4</strain>
    </source>
</reference>
<comment type="caution">
    <text evidence="1">The sequence shown here is derived from an EMBL/GenBank/DDBJ whole genome shotgun (WGS) entry which is preliminary data.</text>
</comment>
<evidence type="ECO:0000313" key="2">
    <source>
        <dbReference type="Proteomes" id="UP000187203"/>
    </source>
</evidence>
<name>A0A1R3G4H2_9ROSI</name>
<accession>A0A1R3G4H2</accession>
<keyword evidence="2" id="KW-1185">Reference proteome</keyword>
<gene>
    <name evidence="1" type="ORF">COLO4_36905</name>
</gene>
<proteinExistence type="predicted"/>
<dbReference type="Proteomes" id="UP000187203">
    <property type="component" value="Unassembled WGS sequence"/>
</dbReference>
<protein>
    <submittedName>
        <fullName evidence="1">Uncharacterized protein</fullName>
    </submittedName>
</protein>
<organism evidence="1 2">
    <name type="scientific">Corchorus olitorius</name>
    <dbReference type="NCBI Taxonomy" id="93759"/>
    <lineage>
        <taxon>Eukaryota</taxon>
        <taxon>Viridiplantae</taxon>
        <taxon>Streptophyta</taxon>
        <taxon>Embryophyta</taxon>
        <taxon>Tracheophyta</taxon>
        <taxon>Spermatophyta</taxon>
        <taxon>Magnoliopsida</taxon>
        <taxon>eudicotyledons</taxon>
        <taxon>Gunneridae</taxon>
        <taxon>Pentapetalae</taxon>
        <taxon>rosids</taxon>
        <taxon>malvids</taxon>
        <taxon>Malvales</taxon>
        <taxon>Malvaceae</taxon>
        <taxon>Grewioideae</taxon>
        <taxon>Apeibeae</taxon>
        <taxon>Corchorus</taxon>
    </lineage>
</organism>
<dbReference type="AlphaFoldDB" id="A0A1R3G4H2"/>
<sequence length="55" mass="6338">MGKAPKTQINYIDNTGLKDAATWHEVLLMQYSIEQDSKKFSFSFGGSLYFCWNKV</sequence>
<evidence type="ECO:0000313" key="1">
    <source>
        <dbReference type="EMBL" id="OMO52975.1"/>
    </source>
</evidence>
<dbReference type="EMBL" id="AWUE01023704">
    <property type="protein sequence ID" value="OMO52975.1"/>
    <property type="molecule type" value="Genomic_DNA"/>
</dbReference>